<comment type="subcellular location">
    <subcellularLocation>
        <location evidence="9">Cytoplasm</location>
    </subcellularLocation>
</comment>
<dbReference type="GO" id="GO:0006094">
    <property type="term" value="P:gluconeogenesis"/>
    <property type="evidence" value="ECO:0007669"/>
    <property type="project" value="UniProtKB-UniRule"/>
</dbReference>
<dbReference type="GO" id="GO:0005986">
    <property type="term" value="P:sucrose biosynthetic process"/>
    <property type="evidence" value="ECO:0007669"/>
    <property type="project" value="TreeGrafter"/>
</dbReference>
<keyword evidence="8 9" id="KW-0119">Carbohydrate metabolism</keyword>
<dbReference type="OrthoDB" id="9806756at2"/>
<evidence type="ECO:0000313" key="13">
    <source>
        <dbReference type="EMBL" id="THD81349.1"/>
    </source>
</evidence>
<protein>
    <recommendedName>
        <fullName evidence="9">Fructose-1,6-bisphosphatase class 1</fullName>
        <shortName evidence="9">FBPase class 1</shortName>
        <ecNumber evidence="9">3.1.3.11</ecNumber>
    </recommendedName>
    <alternativeName>
        <fullName evidence="9">D-fructose-1,6-bisphosphate 1-phosphohydrolase class 1</fullName>
    </alternativeName>
</protein>
<keyword evidence="6 9" id="KW-0378">Hydrolase</keyword>
<evidence type="ECO:0000259" key="11">
    <source>
        <dbReference type="Pfam" id="PF00316"/>
    </source>
</evidence>
<comment type="cofactor">
    <cofactor evidence="9">
        <name>Mg(2+)</name>
        <dbReference type="ChEBI" id="CHEBI:18420"/>
    </cofactor>
    <text evidence="9">Binds 2 magnesium ions per subunit.</text>
</comment>
<feature type="binding site" evidence="9">
    <location>
        <position position="109"/>
    </location>
    <ligand>
        <name>Mg(2+)</name>
        <dbReference type="ChEBI" id="CHEBI:18420"/>
        <label>1</label>
    </ligand>
</feature>
<comment type="pathway">
    <text evidence="2">Carbohydrate biosynthesis; Calvin cycle.</text>
</comment>
<dbReference type="NCBIfam" id="NF006780">
    <property type="entry name" value="PRK09293.1-4"/>
    <property type="match status" value="1"/>
</dbReference>
<feature type="binding site" evidence="9">
    <location>
        <position position="107"/>
    </location>
    <ligand>
        <name>Mg(2+)</name>
        <dbReference type="ChEBI" id="CHEBI:18420"/>
        <label>2</label>
    </ligand>
</feature>
<dbReference type="GO" id="GO:0030388">
    <property type="term" value="P:fructose 1,6-bisphosphate metabolic process"/>
    <property type="evidence" value="ECO:0007669"/>
    <property type="project" value="TreeGrafter"/>
</dbReference>
<dbReference type="PROSITE" id="PS00124">
    <property type="entry name" value="FBPASE"/>
    <property type="match status" value="1"/>
</dbReference>
<feature type="binding site" evidence="9">
    <location>
        <begin position="110"/>
        <end position="113"/>
    </location>
    <ligand>
        <name>substrate</name>
    </ligand>
</feature>
<comment type="subunit">
    <text evidence="9">Homotetramer.</text>
</comment>
<proteinExistence type="inferred from homology"/>
<dbReference type="GO" id="GO:0042132">
    <property type="term" value="F:fructose 1,6-bisphosphate 1-phosphatase activity"/>
    <property type="evidence" value="ECO:0007669"/>
    <property type="project" value="UniProtKB-UniRule"/>
</dbReference>
<evidence type="ECO:0000256" key="7">
    <source>
        <dbReference type="ARBA" id="ARBA00022842"/>
    </source>
</evidence>
<dbReference type="Proteomes" id="UP000309450">
    <property type="component" value="Unassembled WGS sequence"/>
</dbReference>
<dbReference type="InterPro" id="IPR020548">
    <property type="entry name" value="Fructose_bisphosphatase_AS"/>
</dbReference>
<dbReference type="AlphaFoldDB" id="A0A4S3MIX0"/>
<evidence type="ECO:0000256" key="8">
    <source>
        <dbReference type="ARBA" id="ARBA00023277"/>
    </source>
</evidence>
<dbReference type="GO" id="GO:0000287">
    <property type="term" value="F:magnesium ion binding"/>
    <property type="evidence" value="ECO:0007669"/>
    <property type="project" value="UniProtKB-UniRule"/>
</dbReference>
<dbReference type="PANTHER" id="PTHR11556:SF35">
    <property type="entry name" value="SEDOHEPTULOSE-1,7-BISPHOSPHATASE, CHLOROPLASTIC"/>
    <property type="match status" value="1"/>
</dbReference>
<organism evidence="13 14">
    <name type="scientific">Aliigemmobacter aestuarii</name>
    <dbReference type="NCBI Taxonomy" id="1445661"/>
    <lineage>
        <taxon>Bacteria</taxon>
        <taxon>Pseudomonadati</taxon>
        <taxon>Pseudomonadota</taxon>
        <taxon>Alphaproteobacteria</taxon>
        <taxon>Rhodobacterales</taxon>
        <taxon>Paracoccaceae</taxon>
        <taxon>Aliigemmobacter</taxon>
    </lineage>
</organism>
<feature type="domain" description="Fructose-1-6-bisphosphatase class 1 C-terminal" evidence="12">
    <location>
        <begin position="188"/>
        <end position="321"/>
    </location>
</feature>
<dbReference type="GO" id="GO:0006000">
    <property type="term" value="P:fructose metabolic process"/>
    <property type="evidence" value="ECO:0007669"/>
    <property type="project" value="TreeGrafter"/>
</dbReference>
<dbReference type="GO" id="GO:0005829">
    <property type="term" value="C:cytosol"/>
    <property type="evidence" value="ECO:0007669"/>
    <property type="project" value="TreeGrafter"/>
</dbReference>
<dbReference type="HAMAP" id="MF_01855">
    <property type="entry name" value="FBPase_class1"/>
    <property type="match status" value="1"/>
</dbReference>
<dbReference type="Gene3D" id="3.40.190.80">
    <property type="match status" value="1"/>
</dbReference>
<evidence type="ECO:0000259" key="12">
    <source>
        <dbReference type="Pfam" id="PF18913"/>
    </source>
</evidence>
<dbReference type="Pfam" id="PF00316">
    <property type="entry name" value="FBPase"/>
    <property type="match status" value="1"/>
</dbReference>
<keyword evidence="5 9" id="KW-0479">Metal-binding</keyword>
<feature type="binding site" evidence="9">
    <location>
        <position position="107"/>
    </location>
    <ligand>
        <name>Mg(2+)</name>
        <dbReference type="ChEBI" id="CHEBI:18420"/>
        <label>1</label>
    </ligand>
</feature>
<sequence length="340" mass="36302">MDRAAPATPPDIIATDLIPAPLAACIAALCGTAARISTLIARGPLGGTLGAAVGANTDGDQQKELDLMADAAFADALRGTGVRHHASEERHSIGTIDPEGGLALAIDPLDGSSNIDVNVSIGTIFSIYPAARTPEASFLRDTAEQIGAGYFIYGPQTALIVTFGAGVQHYVLDPETRRFILANDRVAIPPQSIEFAINASNYRHWPQPIRAYIDDCIAGDTGPRAKNFNMRWVASLVAETHRIMMRGGIFLYPSDSRKGYERGRLRMVYECAPIAMLIEQAGGRATDGTLPILSQVAASLHARTPFVFGSAEKVDRVAAYHDLPDEEVSALFGSRGLFRA</sequence>
<evidence type="ECO:0000256" key="2">
    <source>
        <dbReference type="ARBA" id="ARBA00005215"/>
    </source>
</evidence>
<dbReference type="NCBIfam" id="NF006779">
    <property type="entry name" value="PRK09293.1-3"/>
    <property type="match status" value="1"/>
</dbReference>
<dbReference type="InterPro" id="IPR028343">
    <property type="entry name" value="FBPtase"/>
</dbReference>
<dbReference type="Pfam" id="PF18913">
    <property type="entry name" value="FBPase_C"/>
    <property type="match status" value="1"/>
</dbReference>
<comment type="similarity">
    <text evidence="3 9 10">Belongs to the FBPase class 1 family.</text>
</comment>
<dbReference type="PANTHER" id="PTHR11556">
    <property type="entry name" value="FRUCTOSE-1,6-BISPHOSPHATASE-RELATED"/>
    <property type="match status" value="1"/>
</dbReference>
<dbReference type="EC" id="3.1.3.11" evidence="9"/>
<evidence type="ECO:0000256" key="5">
    <source>
        <dbReference type="ARBA" id="ARBA00022723"/>
    </source>
</evidence>
<feature type="domain" description="Fructose-1-6-bisphosphatase class I N-terminal" evidence="11">
    <location>
        <begin position="24"/>
        <end position="183"/>
    </location>
</feature>
<gene>
    <name evidence="9" type="primary">fbp</name>
    <name evidence="13" type="ORF">E7811_15595</name>
</gene>
<reference evidence="13 14" key="1">
    <citation type="submission" date="2019-04" db="EMBL/GenBank/DDBJ databases">
        <title>Draft genome sequence of Gemmobacter aestuarii sp. nov.</title>
        <authorList>
            <person name="Hameed A."/>
            <person name="Lin S.-Y."/>
            <person name="Shahina M."/>
            <person name="Lai W.-A."/>
            <person name="Young C.-C."/>
        </authorList>
    </citation>
    <scope>NUCLEOTIDE SEQUENCE [LARGE SCALE GENOMIC DNA]</scope>
    <source>
        <strain evidence="13 14">CC-PW-75</strain>
    </source>
</reference>
<dbReference type="InterPro" id="IPR033391">
    <property type="entry name" value="FBPase_N"/>
</dbReference>
<dbReference type="InterPro" id="IPR000146">
    <property type="entry name" value="FBPase_class-1"/>
</dbReference>
<keyword evidence="4 9" id="KW-0963">Cytoplasm</keyword>
<keyword evidence="7 9" id="KW-0460">Magnesium</keyword>
<dbReference type="Gene3D" id="3.30.540.10">
    <property type="entry name" value="Fructose-1,6-Bisphosphatase, subunit A, domain 1"/>
    <property type="match status" value="1"/>
</dbReference>
<evidence type="ECO:0000256" key="4">
    <source>
        <dbReference type="ARBA" id="ARBA00022490"/>
    </source>
</evidence>
<feature type="binding site" evidence="9">
    <location>
        <position position="198"/>
    </location>
    <ligand>
        <name>substrate</name>
    </ligand>
</feature>
<accession>A0A4S3MIX0</accession>
<feature type="binding site" evidence="9">
    <location>
        <position position="270"/>
    </location>
    <ligand>
        <name>Mg(2+)</name>
        <dbReference type="ChEBI" id="CHEBI:18420"/>
        <label>2</label>
    </ligand>
</feature>
<feature type="binding site" evidence="9">
    <location>
        <position position="110"/>
    </location>
    <ligand>
        <name>Mg(2+)</name>
        <dbReference type="ChEBI" id="CHEBI:18420"/>
        <label>2</label>
    </ligand>
</feature>
<dbReference type="CDD" id="cd00354">
    <property type="entry name" value="FBPase"/>
    <property type="match status" value="1"/>
</dbReference>
<evidence type="ECO:0000256" key="6">
    <source>
        <dbReference type="ARBA" id="ARBA00022801"/>
    </source>
</evidence>
<keyword evidence="14" id="KW-1185">Reference proteome</keyword>
<evidence type="ECO:0000256" key="3">
    <source>
        <dbReference type="ARBA" id="ARBA00010941"/>
    </source>
</evidence>
<feature type="binding site" evidence="9">
    <location>
        <position position="88"/>
    </location>
    <ligand>
        <name>Mg(2+)</name>
        <dbReference type="ChEBI" id="CHEBI:18420"/>
        <label>1</label>
    </ligand>
</feature>
<comment type="caution">
    <text evidence="13">The sequence shown here is derived from an EMBL/GenBank/DDBJ whole genome shotgun (WGS) entry which is preliminary data.</text>
</comment>
<dbReference type="FunFam" id="3.40.190.80:FF:000011">
    <property type="entry name" value="Fructose-1,6-bisphosphatase class 1"/>
    <property type="match status" value="1"/>
</dbReference>
<evidence type="ECO:0000256" key="10">
    <source>
        <dbReference type="RuleBase" id="RU000508"/>
    </source>
</evidence>
<dbReference type="RefSeq" id="WP_136395607.1">
    <property type="nucleotide sequence ID" value="NZ_SSND01000005.1"/>
</dbReference>
<dbReference type="PIRSF" id="PIRSF500210">
    <property type="entry name" value="FBPtase"/>
    <property type="match status" value="1"/>
</dbReference>
<dbReference type="PRINTS" id="PR00115">
    <property type="entry name" value="F16BPHPHTASE"/>
</dbReference>
<name>A0A4S3MIX0_9RHOB</name>
<evidence type="ECO:0000256" key="1">
    <source>
        <dbReference type="ARBA" id="ARBA00001273"/>
    </source>
</evidence>
<evidence type="ECO:0000256" key="9">
    <source>
        <dbReference type="HAMAP-Rule" id="MF_01855"/>
    </source>
</evidence>
<comment type="catalytic activity">
    <reaction evidence="1 9">
        <text>beta-D-fructose 1,6-bisphosphate + H2O = beta-D-fructose 6-phosphate + phosphate</text>
        <dbReference type="Rhea" id="RHEA:11064"/>
        <dbReference type="ChEBI" id="CHEBI:15377"/>
        <dbReference type="ChEBI" id="CHEBI:32966"/>
        <dbReference type="ChEBI" id="CHEBI:43474"/>
        <dbReference type="ChEBI" id="CHEBI:57634"/>
        <dbReference type="EC" id="3.1.3.11"/>
    </reaction>
</comment>
<dbReference type="SUPFAM" id="SSF56655">
    <property type="entry name" value="Carbohydrate phosphatase"/>
    <property type="match status" value="1"/>
</dbReference>
<evidence type="ECO:0000313" key="14">
    <source>
        <dbReference type="Proteomes" id="UP000309450"/>
    </source>
</evidence>
<dbReference type="GO" id="GO:0006002">
    <property type="term" value="P:fructose 6-phosphate metabolic process"/>
    <property type="evidence" value="ECO:0007669"/>
    <property type="project" value="TreeGrafter"/>
</dbReference>
<comment type="caution">
    <text evidence="9">Lacks conserved residue(s) required for the propagation of feature annotation.</text>
</comment>
<dbReference type="PIRSF" id="PIRSF000904">
    <property type="entry name" value="FBPtase_SBPase"/>
    <property type="match status" value="1"/>
</dbReference>
<dbReference type="EMBL" id="SSND01000005">
    <property type="protein sequence ID" value="THD81349.1"/>
    <property type="molecule type" value="Genomic_DNA"/>
</dbReference>
<dbReference type="InterPro" id="IPR044015">
    <property type="entry name" value="FBPase_C_dom"/>
</dbReference>